<dbReference type="InterPro" id="IPR003746">
    <property type="entry name" value="DUF167"/>
</dbReference>
<evidence type="ECO:0000256" key="1">
    <source>
        <dbReference type="ARBA" id="ARBA00010364"/>
    </source>
</evidence>
<dbReference type="SMART" id="SM01152">
    <property type="entry name" value="DUF167"/>
    <property type="match status" value="1"/>
</dbReference>
<comment type="similarity">
    <text evidence="1">Belongs to the UPF0235 family.</text>
</comment>
<accession>A0A3B0R2J0</accession>
<reference evidence="2" key="1">
    <citation type="submission" date="2018-06" db="EMBL/GenBank/DDBJ databases">
        <authorList>
            <person name="Zhirakovskaya E."/>
        </authorList>
    </citation>
    <scope>NUCLEOTIDE SEQUENCE</scope>
</reference>
<evidence type="ECO:0008006" key="3">
    <source>
        <dbReference type="Google" id="ProtNLM"/>
    </source>
</evidence>
<dbReference type="InterPro" id="IPR036591">
    <property type="entry name" value="YggU-like_sf"/>
</dbReference>
<name>A0A3B0R2J0_9ZZZZ</name>
<dbReference type="HAMAP" id="MF_00634">
    <property type="entry name" value="UPF0235"/>
    <property type="match status" value="1"/>
</dbReference>
<sequence>MPVTPHPKGVRLSVRLTPKASKNRFGSVEKTADGAAHLKAYVTIVPEGGKANKSLIKMLAKSLKIPAGDISVASGATNRNKQLLIEGDSGMLAAKLEQWIKDITP</sequence>
<dbReference type="AlphaFoldDB" id="A0A3B0R2J0"/>
<gene>
    <name evidence="2" type="ORF">MNBD_ALPHA02-2088</name>
</gene>
<dbReference type="NCBIfam" id="TIGR00251">
    <property type="entry name" value="DUF167 family protein"/>
    <property type="match status" value="1"/>
</dbReference>
<dbReference type="Gene3D" id="3.30.1200.10">
    <property type="entry name" value="YggU-like"/>
    <property type="match status" value="1"/>
</dbReference>
<protein>
    <recommendedName>
        <fullName evidence="3">COG1872</fullName>
    </recommendedName>
</protein>
<dbReference type="EMBL" id="UOED01000005">
    <property type="protein sequence ID" value="VAV86451.1"/>
    <property type="molecule type" value="Genomic_DNA"/>
</dbReference>
<evidence type="ECO:0000313" key="2">
    <source>
        <dbReference type="EMBL" id="VAV86451.1"/>
    </source>
</evidence>
<dbReference type="Pfam" id="PF02594">
    <property type="entry name" value="DUF167"/>
    <property type="match status" value="1"/>
</dbReference>
<organism evidence="2">
    <name type="scientific">hydrothermal vent metagenome</name>
    <dbReference type="NCBI Taxonomy" id="652676"/>
    <lineage>
        <taxon>unclassified sequences</taxon>
        <taxon>metagenomes</taxon>
        <taxon>ecological metagenomes</taxon>
    </lineage>
</organism>
<dbReference type="SUPFAM" id="SSF69786">
    <property type="entry name" value="YggU-like"/>
    <property type="match status" value="1"/>
</dbReference>
<proteinExistence type="inferred from homology"/>